<dbReference type="InterPro" id="IPR009783">
    <property type="entry name" value="DUF1348"/>
</dbReference>
<name>A0A521BF16_9SPHI</name>
<evidence type="ECO:0008006" key="3">
    <source>
        <dbReference type="Google" id="ProtNLM"/>
    </source>
</evidence>
<proteinExistence type="predicted"/>
<dbReference type="InterPro" id="IPR032710">
    <property type="entry name" value="NTF2-like_dom_sf"/>
</dbReference>
<dbReference type="SUPFAM" id="SSF54427">
    <property type="entry name" value="NTF2-like"/>
    <property type="match status" value="1"/>
</dbReference>
<keyword evidence="2" id="KW-1185">Reference proteome</keyword>
<dbReference type="Pfam" id="PF07080">
    <property type="entry name" value="DUF1348"/>
    <property type="match status" value="1"/>
</dbReference>
<accession>A0A521BF16</accession>
<organism evidence="1 2">
    <name type="scientific">Pedobacter westerhofensis</name>
    <dbReference type="NCBI Taxonomy" id="425512"/>
    <lineage>
        <taxon>Bacteria</taxon>
        <taxon>Pseudomonadati</taxon>
        <taxon>Bacteroidota</taxon>
        <taxon>Sphingobacteriia</taxon>
        <taxon>Sphingobacteriales</taxon>
        <taxon>Sphingobacteriaceae</taxon>
        <taxon>Pedobacter</taxon>
    </lineage>
</organism>
<dbReference type="OrthoDB" id="9787970at2"/>
<evidence type="ECO:0000313" key="2">
    <source>
        <dbReference type="Proteomes" id="UP000320300"/>
    </source>
</evidence>
<dbReference type="PANTHER" id="PTHR31757:SF0">
    <property type="entry name" value="SLL0781 PROTEIN"/>
    <property type="match status" value="1"/>
</dbReference>
<gene>
    <name evidence="1" type="ORF">SAMN06265348_102222</name>
</gene>
<dbReference type="PANTHER" id="PTHR31757">
    <property type="entry name" value="SLL0781 PROTEIN"/>
    <property type="match status" value="1"/>
</dbReference>
<dbReference type="AlphaFoldDB" id="A0A521BF16"/>
<dbReference type="Proteomes" id="UP000320300">
    <property type="component" value="Unassembled WGS sequence"/>
</dbReference>
<protein>
    <recommendedName>
        <fullName evidence="3">DUF1348 domain-containing protein</fullName>
    </recommendedName>
</protein>
<evidence type="ECO:0000313" key="1">
    <source>
        <dbReference type="EMBL" id="SMO45310.1"/>
    </source>
</evidence>
<dbReference type="Gene3D" id="3.10.450.50">
    <property type="match status" value="1"/>
</dbReference>
<dbReference type="RefSeq" id="WP_142526905.1">
    <property type="nucleotide sequence ID" value="NZ_CBCSJO010000003.1"/>
</dbReference>
<sequence length="136" mass="16517">MEKKYPLPPFNLETAKQKVQLAEDGWNSQNPEKVALAYTVDSEWRNRTTFINGREQIISFLTDKWKKELSYKLKKELWAFSENRIAVRFEYEYHNAEGRWFRAYGNENWEFDENGLMQKRYACINDLEIQETERYL</sequence>
<reference evidence="1 2" key="1">
    <citation type="submission" date="2017-05" db="EMBL/GenBank/DDBJ databases">
        <authorList>
            <person name="Varghese N."/>
            <person name="Submissions S."/>
        </authorList>
    </citation>
    <scope>NUCLEOTIDE SEQUENCE [LARGE SCALE GENOMIC DNA]</scope>
    <source>
        <strain evidence="1 2">DSM 19036</strain>
    </source>
</reference>
<dbReference type="EMBL" id="FXTN01000002">
    <property type="protein sequence ID" value="SMO45310.1"/>
    <property type="molecule type" value="Genomic_DNA"/>
</dbReference>